<organism evidence="14">
    <name type="scientific">Opatrum sabulosum</name>
    <dbReference type="NCBI Taxonomy" id="1470695"/>
    <lineage>
        <taxon>Eukaryota</taxon>
        <taxon>Metazoa</taxon>
        <taxon>Ecdysozoa</taxon>
        <taxon>Arthropoda</taxon>
        <taxon>Hexapoda</taxon>
        <taxon>Insecta</taxon>
        <taxon>Pterygota</taxon>
        <taxon>Neoptera</taxon>
        <taxon>Endopterygota</taxon>
        <taxon>Coleoptera</taxon>
        <taxon>Polyphaga</taxon>
        <taxon>Cucujiformia</taxon>
        <taxon>Tenebrionidae</taxon>
        <taxon>Blaptinae</taxon>
        <taxon>Opatrum</taxon>
    </lineage>
</organism>
<evidence type="ECO:0000256" key="10">
    <source>
        <dbReference type="ARBA" id="ARBA00023128"/>
    </source>
</evidence>
<protein>
    <recommendedName>
        <fullName evidence="12">ATP synthase complex subunit 8</fullName>
    </recommendedName>
</protein>
<keyword evidence="7 12" id="KW-0375">Hydrogen ion transport</keyword>
<dbReference type="AlphaFoldDB" id="A0A890CGU7"/>
<evidence type="ECO:0000256" key="5">
    <source>
        <dbReference type="ARBA" id="ARBA00022547"/>
    </source>
</evidence>
<dbReference type="GO" id="GO:0015078">
    <property type="term" value="F:proton transmembrane transporter activity"/>
    <property type="evidence" value="ECO:0007669"/>
    <property type="project" value="InterPro"/>
</dbReference>
<evidence type="ECO:0000256" key="11">
    <source>
        <dbReference type="ARBA" id="ARBA00023136"/>
    </source>
</evidence>
<reference evidence="14" key="2">
    <citation type="journal article" date="2020" name="Mitochondrial DNA Part B Resour">
        <title>Mitochondrial genome of Chrysochares punctatus (Coleoptera: Chrysomelidae: Eumolpinae) and phylogenetic analysis.</title>
        <authorList>
            <person name="Feng R.Q."/>
            <person name="Zhang L.J."/>
            <person name="Li M."/>
            <person name="Liu J."/>
            <person name="Wen C.L."/>
            <person name="Yuan M.L."/>
        </authorList>
    </citation>
    <scope>NUCLEOTIDE SEQUENCE</scope>
</reference>
<keyword evidence="6 12" id="KW-0812">Transmembrane</keyword>
<keyword evidence="5 12" id="KW-0138">CF(0)</keyword>
<dbReference type="GO" id="GO:0015986">
    <property type="term" value="P:proton motive force-driven ATP synthesis"/>
    <property type="evidence" value="ECO:0007669"/>
    <property type="project" value="InterPro"/>
</dbReference>
<evidence type="ECO:0000256" key="8">
    <source>
        <dbReference type="ARBA" id="ARBA00022989"/>
    </source>
</evidence>
<evidence type="ECO:0000256" key="7">
    <source>
        <dbReference type="ARBA" id="ARBA00022781"/>
    </source>
</evidence>
<evidence type="ECO:0000313" key="14">
    <source>
        <dbReference type="EMBL" id="QRG31138.1"/>
    </source>
</evidence>
<geneLocation type="mitochondrion" evidence="14"/>
<proteinExistence type="inferred from homology"/>
<evidence type="ECO:0000256" key="3">
    <source>
        <dbReference type="ARBA" id="ARBA00011291"/>
    </source>
</evidence>
<dbReference type="Pfam" id="PF00895">
    <property type="entry name" value="ATP-synt_8"/>
    <property type="match status" value="1"/>
</dbReference>
<name>A0A890CGU7_9CUCU</name>
<keyword evidence="8 13" id="KW-1133">Transmembrane helix</keyword>
<dbReference type="RefSeq" id="YP_010158859.1">
    <property type="nucleotide sequence ID" value="NC_057274.1"/>
</dbReference>
<evidence type="ECO:0000256" key="6">
    <source>
        <dbReference type="ARBA" id="ARBA00022692"/>
    </source>
</evidence>
<evidence type="ECO:0000256" key="4">
    <source>
        <dbReference type="ARBA" id="ARBA00022448"/>
    </source>
</evidence>
<keyword evidence="10 12" id="KW-0496">Mitochondrion</keyword>
<keyword evidence="9 12" id="KW-0406">Ion transport</keyword>
<dbReference type="GeneID" id="67164379"/>
<sequence>MPQMAPLNWLSLMIMFVLTLMLFNILNYYSYSSIKKSSQQIQLKKPLTNWKW</sequence>
<dbReference type="InterPro" id="IPR001421">
    <property type="entry name" value="ATP8_metazoa"/>
</dbReference>
<keyword evidence="11 13" id="KW-0472">Membrane</keyword>
<dbReference type="EMBL" id="MN745102">
    <property type="protein sequence ID" value="QRG31138.1"/>
    <property type="molecule type" value="Genomic_DNA"/>
</dbReference>
<dbReference type="GO" id="GO:0031966">
    <property type="term" value="C:mitochondrial membrane"/>
    <property type="evidence" value="ECO:0007669"/>
    <property type="project" value="UniProtKB-SubCell"/>
</dbReference>
<evidence type="ECO:0000256" key="13">
    <source>
        <dbReference type="SAM" id="Phobius"/>
    </source>
</evidence>
<comment type="subunit">
    <text evidence="3">F-type ATPases have 2 components, CF(1) - the catalytic core - and CF(0) - the membrane proton channel.</text>
</comment>
<gene>
    <name evidence="14" type="primary">atp8</name>
</gene>
<comment type="subcellular location">
    <subcellularLocation>
        <location evidence="1 12">Mitochondrion membrane</location>
        <topology evidence="1 12">Single-pass membrane protein</topology>
    </subcellularLocation>
</comment>
<comment type="similarity">
    <text evidence="2 12">Belongs to the ATPase protein 8 family.</text>
</comment>
<evidence type="ECO:0000256" key="12">
    <source>
        <dbReference type="RuleBase" id="RU003661"/>
    </source>
</evidence>
<feature type="transmembrane region" description="Helical" evidence="13">
    <location>
        <begin position="6"/>
        <end position="29"/>
    </location>
</feature>
<evidence type="ECO:0000256" key="9">
    <source>
        <dbReference type="ARBA" id="ARBA00023065"/>
    </source>
</evidence>
<keyword evidence="4 12" id="KW-0813">Transport</keyword>
<evidence type="ECO:0000256" key="2">
    <source>
        <dbReference type="ARBA" id="ARBA00008892"/>
    </source>
</evidence>
<reference evidence="14" key="1">
    <citation type="submission" date="2019-11" db="EMBL/GenBank/DDBJ databases">
        <authorList>
            <person name="Feng R.-Q."/>
            <person name="Yuan M.-L."/>
        </authorList>
    </citation>
    <scope>NUCLEOTIDE SEQUENCE</scope>
</reference>
<accession>A0A890CGU7</accession>
<dbReference type="GO" id="GO:0045259">
    <property type="term" value="C:proton-transporting ATP synthase complex"/>
    <property type="evidence" value="ECO:0007669"/>
    <property type="project" value="UniProtKB-KW"/>
</dbReference>
<evidence type="ECO:0000256" key="1">
    <source>
        <dbReference type="ARBA" id="ARBA00004304"/>
    </source>
</evidence>